<evidence type="ECO:0000313" key="2">
    <source>
        <dbReference type="EMBL" id="TNN28474.1"/>
    </source>
</evidence>
<keyword evidence="3" id="KW-1185">Reference proteome</keyword>
<evidence type="ECO:0000313" key="3">
    <source>
        <dbReference type="Proteomes" id="UP000314294"/>
    </source>
</evidence>
<feature type="region of interest" description="Disordered" evidence="1">
    <location>
        <begin position="1"/>
        <end position="66"/>
    </location>
</feature>
<proteinExistence type="predicted"/>
<protein>
    <submittedName>
        <fullName evidence="2">Uncharacterized protein</fullName>
    </submittedName>
</protein>
<evidence type="ECO:0000256" key="1">
    <source>
        <dbReference type="SAM" id="MobiDB-lite"/>
    </source>
</evidence>
<dbReference type="AlphaFoldDB" id="A0A4Z2EJ61"/>
<accession>A0A4Z2EJ61</accession>
<gene>
    <name evidence="2" type="ORF">EYF80_061378</name>
</gene>
<organism evidence="2 3">
    <name type="scientific">Liparis tanakae</name>
    <name type="common">Tanaka's snailfish</name>
    <dbReference type="NCBI Taxonomy" id="230148"/>
    <lineage>
        <taxon>Eukaryota</taxon>
        <taxon>Metazoa</taxon>
        <taxon>Chordata</taxon>
        <taxon>Craniata</taxon>
        <taxon>Vertebrata</taxon>
        <taxon>Euteleostomi</taxon>
        <taxon>Actinopterygii</taxon>
        <taxon>Neopterygii</taxon>
        <taxon>Teleostei</taxon>
        <taxon>Neoteleostei</taxon>
        <taxon>Acanthomorphata</taxon>
        <taxon>Eupercaria</taxon>
        <taxon>Perciformes</taxon>
        <taxon>Cottioidei</taxon>
        <taxon>Cottales</taxon>
        <taxon>Liparidae</taxon>
        <taxon>Liparis</taxon>
    </lineage>
</organism>
<sequence length="66" mass="6731">MESEQPDMQADGPSPVCGDAVQTQESEAGSLPPLKLESGAKSRGAGANGPPASCQRGLHPRRTADT</sequence>
<dbReference type="Proteomes" id="UP000314294">
    <property type="component" value="Unassembled WGS sequence"/>
</dbReference>
<comment type="caution">
    <text evidence="2">The sequence shown here is derived from an EMBL/GenBank/DDBJ whole genome shotgun (WGS) entry which is preliminary data.</text>
</comment>
<reference evidence="2 3" key="1">
    <citation type="submission" date="2019-03" db="EMBL/GenBank/DDBJ databases">
        <title>First draft genome of Liparis tanakae, snailfish: a comprehensive survey of snailfish specific genes.</title>
        <authorList>
            <person name="Kim W."/>
            <person name="Song I."/>
            <person name="Jeong J.-H."/>
            <person name="Kim D."/>
            <person name="Kim S."/>
            <person name="Ryu S."/>
            <person name="Song J.Y."/>
            <person name="Lee S.K."/>
        </authorList>
    </citation>
    <scope>NUCLEOTIDE SEQUENCE [LARGE SCALE GENOMIC DNA]</scope>
    <source>
        <tissue evidence="2">Muscle</tissue>
    </source>
</reference>
<name>A0A4Z2EJ61_9TELE</name>
<dbReference type="EMBL" id="SRLO01006863">
    <property type="protein sequence ID" value="TNN28474.1"/>
    <property type="molecule type" value="Genomic_DNA"/>
</dbReference>